<dbReference type="Gene3D" id="3.10.129.10">
    <property type="entry name" value="Hotdog Thioesterase"/>
    <property type="match status" value="1"/>
</dbReference>
<dbReference type="InterPro" id="IPR029069">
    <property type="entry name" value="HotDog_dom_sf"/>
</dbReference>
<reference evidence="4" key="1">
    <citation type="submission" date="2020-04" db="EMBL/GenBank/DDBJ databases">
        <authorList>
            <person name="Neveu A P."/>
        </authorList>
    </citation>
    <scope>NUCLEOTIDE SEQUENCE</scope>
    <source>
        <tissue evidence="4">Whole embryo</tissue>
    </source>
</reference>
<dbReference type="PANTHER" id="PTHR12475">
    <property type="match status" value="1"/>
</dbReference>
<evidence type="ECO:0000256" key="1">
    <source>
        <dbReference type="ARBA" id="ARBA00038228"/>
    </source>
</evidence>
<protein>
    <recommendedName>
        <fullName evidence="2">Protein THEM6</fullName>
    </recommendedName>
</protein>
<accession>A0A6F9DU38</accession>
<feature type="transmembrane region" description="Helical" evidence="3">
    <location>
        <begin position="36"/>
        <end position="65"/>
    </location>
</feature>
<dbReference type="CDD" id="cd00586">
    <property type="entry name" value="4HBT"/>
    <property type="match status" value="1"/>
</dbReference>
<gene>
    <name evidence="4" type="primary">Them6</name>
</gene>
<dbReference type="EMBL" id="LR791080">
    <property type="protein sequence ID" value="CAB3266942.1"/>
    <property type="molecule type" value="mRNA"/>
</dbReference>
<evidence type="ECO:0000256" key="3">
    <source>
        <dbReference type="SAM" id="Phobius"/>
    </source>
</evidence>
<keyword evidence="3" id="KW-0812">Transmembrane</keyword>
<evidence type="ECO:0000313" key="4">
    <source>
        <dbReference type="EMBL" id="CAB3266942.1"/>
    </source>
</evidence>
<dbReference type="Pfam" id="PF13279">
    <property type="entry name" value="4HBT_2"/>
    <property type="match status" value="1"/>
</dbReference>
<keyword evidence="3" id="KW-0472">Membrane</keyword>
<comment type="similarity">
    <text evidence="1">Belongs to the THEM6 family.</text>
</comment>
<dbReference type="InterPro" id="IPR051490">
    <property type="entry name" value="THEM6_lcsJ_thioesterase"/>
</dbReference>
<dbReference type="SUPFAM" id="SSF54637">
    <property type="entry name" value="Thioesterase/thiol ester dehydrase-isomerase"/>
    <property type="match status" value="1"/>
</dbReference>
<evidence type="ECO:0000256" key="2">
    <source>
        <dbReference type="ARBA" id="ARBA00041112"/>
    </source>
</evidence>
<dbReference type="AlphaFoldDB" id="A0A6F9DU38"/>
<proteinExistence type="evidence at transcript level"/>
<name>A0A6F9DU38_9ASCI</name>
<keyword evidence="3" id="KW-1133">Transmembrane helix</keyword>
<sequence length="239" mass="27729">MASVENLTFAIGSVFAVAWYYALSHFWEGSVYIKCMWILLFLTIVSSGFLLYAFRLNLALLFVLFRKFGRPSNPQSVFDEHTYKSVVLPSDLDVFLHMNNARYGRMADYARFSFLYETGIGPALTSQNYLMAMTASVLRYRRSLQGLQRYTISTKLVYWEDDAFYFEQKFISPFKDIDNFVYCVILCKMSVRGESIPNILKKFLNVDESPPRPVVSAELQHFIDYNRTSSQNLRSEATK</sequence>
<feature type="transmembrane region" description="Helical" evidence="3">
    <location>
        <begin position="7"/>
        <end position="24"/>
    </location>
</feature>
<dbReference type="PANTHER" id="PTHR12475:SF4">
    <property type="entry name" value="PROTEIN THEM6"/>
    <property type="match status" value="1"/>
</dbReference>
<organism evidence="4">
    <name type="scientific">Phallusia mammillata</name>
    <dbReference type="NCBI Taxonomy" id="59560"/>
    <lineage>
        <taxon>Eukaryota</taxon>
        <taxon>Metazoa</taxon>
        <taxon>Chordata</taxon>
        <taxon>Tunicata</taxon>
        <taxon>Ascidiacea</taxon>
        <taxon>Phlebobranchia</taxon>
        <taxon>Ascidiidae</taxon>
        <taxon>Phallusia</taxon>
    </lineage>
</organism>